<keyword evidence="1" id="KW-0732">Signal</keyword>
<feature type="signal peptide" evidence="1">
    <location>
        <begin position="1"/>
        <end position="25"/>
    </location>
</feature>
<dbReference type="Proteomes" id="UP000053349">
    <property type="component" value="Unassembled WGS sequence"/>
</dbReference>
<dbReference type="CDD" id="cd00306">
    <property type="entry name" value="Peptidases_S8_S53"/>
    <property type="match status" value="1"/>
</dbReference>
<sequence>MIKRIILLGLFSTLLITASINPVVASDLAPSVAILDSSVDGNIVEIKKNLLHEVCILEWSVCPNGRYFLEGPGSAFLPVKYGLSGTFDHGTQMASIAISTNPSIPIVFMRIIGAAESGARLRTSEQTVYQALEWVLDNQLRFNIQAVALAQGSHNLSTSKDYCPRSARTATAITNLFNLGIPVFVASGNNGDKSRVSWPGCLPLAIPVGAVTNGKISNYSNIDPNLSTFLAVGEAKARSSLQAQVNASGTSVSTQVFAAMWIYLKTQLPELSFAESIKFLKEIGRPVTYQEKVGYWIDKDDLTQAVENRKYGISISSKTYIVRITRKFI</sequence>
<organism evidence="3 4">
    <name type="scientific">Actinobacteria bacterium BACL2 MAG-121001-bin67</name>
    <dbReference type="NCBI Taxonomy" id="1655572"/>
    <lineage>
        <taxon>Bacteria</taxon>
        <taxon>Bacillati</taxon>
        <taxon>Actinomycetota</taxon>
        <taxon>Actinomycetes</taxon>
        <taxon>Actinomycetes incertae sedis</taxon>
        <taxon>ac1 cluster</taxon>
    </lineage>
</organism>
<dbReference type="Gene3D" id="3.40.50.200">
    <property type="entry name" value="Peptidase S8/S53 domain"/>
    <property type="match status" value="1"/>
</dbReference>
<dbReference type="Pfam" id="PF00082">
    <property type="entry name" value="Peptidase_S8"/>
    <property type="match status" value="1"/>
</dbReference>
<dbReference type="SUPFAM" id="SSF52743">
    <property type="entry name" value="Subtilisin-like"/>
    <property type="match status" value="1"/>
</dbReference>
<dbReference type="InterPro" id="IPR036852">
    <property type="entry name" value="Peptidase_S8/S53_dom_sf"/>
</dbReference>
<evidence type="ECO:0000259" key="2">
    <source>
        <dbReference type="Pfam" id="PF00082"/>
    </source>
</evidence>
<protein>
    <recommendedName>
        <fullName evidence="2">Peptidase S8/S53 domain-containing protein</fullName>
    </recommendedName>
</protein>
<evidence type="ECO:0000256" key="1">
    <source>
        <dbReference type="SAM" id="SignalP"/>
    </source>
</evidence>
<name>A0A0R2PA81_9ACTN</name>
<evidence type="ECO:0000313" key="3">
    <source>
        <dbReference type="EMBL" id="KRO32989.1"/>
    </source>
</evidence>
<dbReference type="EMBL" id="LIAW01000028">
    <property type="protein sequence ID" value="KRO32989.1"/>
    <property type="molecule type" value="Genomic_DNA"/>
</dbReference>
<feature type="domain" description="Peptidase S8/S53" evidence="2">
    <location>
        <begin position="30"/>
        <end position="274"/>
    </location>
</feature>
<evidence type="ECO:0000313" key="4">
    <source>
        <dbReference type="Proteomes" id="UP000053349"/>
    </source>
</evidence>
<feature type="chain" id="PRO_5006421490" description="Peptidase S8/S53 domain-containing protein" evidence="1">
    <location>
        <begin position="26"/>
        <end position="329"/>
    </location>
</feature>
<comment type="caution">
    <text evidence="3">The sequence shown here is derived from an EMBL/GenBank/DDBJ whole genome shotgun (WGS) entry which is preliminary data.</text>
</comment>
<dbReference type="GO" id="GO:0006508">
    <property type="term" value="P:proteolysis"/>
    <property type="evidence" value="ECO:0007669"/>
    <property type="project" value="InterPro"/>
</dbReference>
<dbReference type="InterPro" id="IPR000209">
    <property type="entry name" value="Peptidase_S8/S53_dom"/>
</dbReference>
<dbReference type="AlphaFoldDB" id="A0A0R2PA81"/>
<gene>
    <name evidence="3" type="ORF">ABR64_05030</name>
</gene>
<dbReference type="GO" id="GO:0004252">
    <property type="term" value="F:serine-type endopeptidase activity"/>
    <property type="evidence" value="ECO:0007669"/>
    <property type="project" value="InterPro"/>
</dbReference>
<reference evidence="3 4" key="1">
    <citation type="submission" date="2015-10" db="EMBL/GenBank/DDBJ databases">
        <title>Metagenome-Assembled Genomes uncover a global brackish microbiome.</title>
        <authorList>
            <person name="Hugerth L.W."/>
            <person name="Larsson J."/>
            <person name="Alneberg J."/>
            <person name="Lindh M.V."/>
            <person name="Legrand C."/>
            <person name="Pinhassi J."/>
            <person name="Andersson A.F."/>
        </authorList>
    </citation>
    <scope>NUCLEOTIDE SEQUENCE [LARGE SCALE GENOMIC DNA]</scope>
    <source>
        <strain evidence="3">BACL2 MAG-121001-bin67</strain>
    </source>
</reference>
<proteinExistence type="predicted"/>
<accession>A0A0R2PA81</accession>